<gene>
    <name evidence="2" type="ORF">JK358_29630</name>
</gene>
<evidence type="ECO:0000313" key="3">
    <source>
        <dbReference type="Proteomes" id="UP000602198"/>
    </source>
</evidence>
<proteinExistence type="predicted"/>
<reference evidence="2 3" key="1">
    <citation type="submission" date="2021-01" db="EMBL/GenBank/DDBJ databases">
        <title>WGS of actinomycetes isolated from Thailand.</title>
        <authorList>
            <person name="Thawai C."/>
        </authorList>
    </citation>
    <scope>NUCLEOTIDE SEQUENCE [LARGE SCALE GENOMIC DNA]</scope>
    <source>
        <strain evidence="2 3">LPG 2</strain>
    </source>
</reference>
<organism evidence="2 3">
    <name type="scientific">Nocardia acididurans</name>
    <dbReference type="NCBI Taxonomy" id="2802282"/>
    <lineage>
        <taxon>Bacteria</taxon>
        <taxon>Bacillati</taxon>
        <taxon>Actinomycetota</taxon>
        <taxon>Actinomycetes</taxon>
        <taxon>Mycobacteriales</taxon>
        <taxon>Nocardiaceae</taxon>
        <taxon>Nocardia</taxon>
    </lineage>
</organism>
<dbReference type="EMBL" id="JAERRJ010000012">
    <property type="protein sequence ID" value="MBL1078575.1"/>
    <property type="molecule type" value="Genomic_DNA"/>
</dbReference>
<dbReference type="InterPro" id="IPR012338">
    <property type="entry name" value="Beta-lactam/transpept-like"/>
</dbReference>
<dbReference type="InterPro" id="IPR052907">
    <property type="entry name" value="Beta-lactamase/esterase"/>
</dbReference>
<dbReference type="PANTHER" id="PTHR43319">
    <property type="entry name" value="BETA-LACTAMASE-RELATED"/>
    <property type="match status" value="1"/>
</dbReference>
<feature type="domain" description="Beta-lactamase-related" evidence="1">
    <location>
        <begin position="22"/>
        <end position="368"/>
    </location>
</feature>
<evidence type="ECO:0000313" key="2">
    <source>
        <dbReference type="EMBL" id="MBL1078575.1"/>
    </source>
</evidence>
<keyword evidence="3" id="KW-1185">Reference proteome</keyword>
<dbReference type="Pfam" id="PF00144">
    <property type="entry name" value="Beta-lactamase"/>
    <property type="match status" value="1"/>
</dbReference>
<accession>A0ABS1MD34</accession>
<name>A0ABS1MD34_9NOCA</name>
<dbReference type="PANTHER" id="PTHR43319:SF3">
    <property type="entry name" value="BETA-LACTAMASE-RELATED DOMAIN-CONTAINING PROTEIN"/>
    <property type="match status" value="1"/>
</dbReference>
<dbReference type="SUPFAM" id="SSF56601">
    <property type="entry name" value="beta-lactamase/transpeptidase-like"/>
    <property type="match status" value="1"/>
</dbReference>
<protein>
    <submittedName>
        <fullName evidence="2">Beta-lactamase family protein</fullName>
    </submittedName>
</protein>
<dbReference type="InterPro" id="IPR001466">
    <property type="entry name" value="Beta-lactam-related"/>
</dbReference>
<dbReference type="Proteomes" id="UP000602198">
    <property type="component" value="Unassembled WGS sequence"/>
</dbReference>
<dbReference type="Gene3D" id="3.40.710.10">
    <property type="entry name" value="DD-peptidase/beta-lactamase superfamily"/>
    <property type="match status" value="1"/>
</dbReference>
<sequence>MLIDDRFTAVAARFFTMFRRKSQGGGALSVYLHGEPVLDIWSGWAAPDRRWQADTLALSYSTSKGVAATVANRLIESGVLELDAPVATYWPEFAANGKADITVRDILTHRAGLQRVRGLVPTIDDQLDHDTVAAALAAAAPDPMRLRASGYHAINFGTLVAEVAQRATGRDFRDILRTELAEPLGDNDFWFGVPREHRHRIAQLSPRLGIARIGMDRLIAPFAPVPQLRSARSAVFDGWADLSVGRRPYDAMMPGWNGTFTARSLAKMYGALANDGLAGHRRLFHAETTADIARMPLNSRYDYVLGAAPQFARGYHRAIVGTRLTRRAFGHFGIGGSGGIAIPGDGLSIAFVTNHLGYPVMTLGDHRLPLLAALAQRAARTAAASPATAPRFEQAG</sequence>
<evidence type="ECO:0000259" key="1">
    <source>
        <dbReference type="Pfam" id="PF00144"/>
    </source>
</evidence>
<comment type="caution">
    <text evidence="2">The sequence shown here is derived from an EMBL/GenBank/DDBJ whole genome shotgun (WGS) entry which is preliminary data.</text>
</comment>